<comment type="similarity">
    <text evidence="2">Belongs to the oligopeptide OPT transporter family.</text>
</comment>
<evidence type="ECO:0000256" key="7">
    <source>
        <dbReference type="ARBA" id="ARBA00022989"/>
    </source>
</evidence>
<comment type="subcellular location">
    <subcellularLocation>
        <location evidence="1">Membrane</location>
        <topology evidence="1">Multi-pass membrane protein</topology>
    </subcellularLocation>
</comment>
<accession>A0ABR3QI71</accession>
<keyword evidence="7 10" id="KW-1133">Transmembrane helix</keyword>
<feature type="transmembrane region" description="Helical" evidence="10">
    <location>
        <begin position="363"/>
        <end position="383"/>
    </location>
</feature>
<keyword evidence="8 10" id="KW-0472">Membrane</keyword>
<reference evidence="11 12" key="1">
    <citation type="submission" date="2024-02" db="EMBL/GenBank/DDBJ databases">
        <title>De novo assembly and annotation of 12 fungi associated with fruit tree decline syndrome in Ontario, Canada.</title>
        <authorList>
            <person name="Sulman M."/>
            <person name="Ellouze W."/>
            <person name="Ilyukhin E."/>
        </authorList>
    </citation>
    <scope>NUCLEOTIDE SEQUENCE [LARGE SCALE GENOMIC DNA]</scope>
    <source>
        <strain evidence="11 12">M97-236</strain>
    </source>
</reference>
<feature type="transmembrane region" description="Helical" evidence="10">
    <location>
        <begin position="304"/>
        <end position="320"/>
    </location>
</feature>
<feature type="transmembrane region" description="Helical" evidence="10">
    <location>
        <begin position="129"/>
        <end position="149"/>
    </location>
</feature>
<evidence type="ECO:0000256" key="9">
    <source>
        <dbReference type="SAM" id="MobiDB-lite"/>
    </source>
</evidence>
<dbReference type="EMBL" id="JAKIXB020000051">
    <property type="protein sequence ID" value="KAL1591860.1"/>
    <property type="molecule type" value="Genomic_DNA"/>
</dbReference>
<protein>
    <recommendedName>
        <fullName evidence="13">Small oligopeptide transporter</fullName>
    </recommendedName>
</protein>
<comment type="caution">
    <text evidence="11">The sequence shown here is derived from an EMBL/GenBank/DDBJ whole genome shotgun (WGS) entry which is preliminary data.</text>
</comment>
<feature type="transmembrane region" description="Helical" evidence="10">
    <location>
        <begin position="415"/>
        <end position="436"/>
    </location>
</feature>
<feature type="transmembrane region" description="Helical" evidence="10">
    <location>
        <begin position="203"/>
        <end position="221"/>
    </location>
</feature>
<evidence type="ECO:0000256" key="1">
    <source>
        <dbReference type="ARBA" id="ARBA00004141"/>
    </source>
</evidence>
<keyword evidence="12" id="KW-1185">Reference proteome</keyword>
<dbReference type="PANTHER" id="PTHR22601">
    <property type="entry name" value="ISP4 LIKE PROTEIN"/>
    <property type="match status" value="1"/>
</dbReference>
<feature type="transmembrane region" description="Helical" evidence="10">
    <location>
        <begin position="676"/>
        <end position="695"/>
    </location>
</feature>
<evidence type="ECO:0000313" key="11">
    <source>
        <dbReference type="EMBL" id="KAL1591860.1"/>
    </source>
</evidence>
<organism evidence="11 12">
    <name type="scientific">Nothophoma quercina</name>
    <dbReference type="NCBI Taxonomy" id="749835"/>
    <lineage>
        <taxon>Eukaryota</taxon>
        <taxon>Fungi</taxon>
        <taxon>Dikarya</taxon>
        <taxon>Ascomycota</taxon>
        <taxon>Pezizomycotina</taxon>
        <taxon>Dothideomycetes</taxon>
        <taxon>Pleosporomycetidae</taxon>
        <taxon>Pleosporales</taxon>
        <taxon>Pleosporineae</taxon>
        <taxon>Didymellaceae</taxon>
        <taxon>Nothophoma</taxon>
    </lineage>
</organism>
<dbReference type="NCBIfam" id="TIGR00727">
    <property type="entry name" value="ISP4_OPT"/>
    <property type="match status" value="1"/>
</dbReference>
<evidence type="ECO:0000256" key="4">
    <source>
        <dbReference type="ARBA" id="ARBA00022692"/>
    </source>
</evidence>
<feature type="transmembrane region" description="Helical" evidence="10">
    <location>
        <begin position="598"/>
        <end position="617"/>
    </location>
</feature>
<gene>
    <name evidence="11" type="ORF">SLS59_009987</name>
</gene>
<feature type="region of interest" description="Disordered" evidence="9">
    <location>
        <begin position="1"/>
        <end position="52"/>
    </location>
</feature>
<evidence type="ECO:0000256" key="10">
    <source>
        <dbReference type="SAM" id="Phobius"/>
    </source>
</evidence>
<evidence type="ECO:0000256" key="8">
    <source>
        <dbReference type="ARBA" id="ARBA00023136"/>
    </source>
</evidence>
<evidence type="ECO:0000256" key="2">
    <source>
        <dbReference type="ARBA" id="ARBA00008807"/>
    </source>
</evidence>
<keyword evidence="6" id="KW-0653">Protein transport</keyword>
<proteinExistence type="inferred from homology"/>
<feature type="transmembrane region" description="Helical" evidence="10">
    <location>
        <begin position="530"/>
        <end position="548"/>
    </location>
</feature>
<feature type="compositionally biased region" description="Polar residues" evidence="9">
    <location>
        <begin position="22"/>
        <end position="39"/>
    </location>
</feature>
<evidence type="ECO:0000256" key="3">
    <source>
        <dbReference type="ARBA" id="ARBA00022448"/>
    </source>
</evidence>
<name>A0ABR3QI71_9PLEO</name>
<feature type="transmembrane region" description="Helical" evidence="10">
    <location>
        <begin position="490"/>
        <end position="509"/>
    </location>
</feature>
<evidence type="ECO:0000256" key="5">
    <source>
        <dbReference type="ARBA" id="ARBA00022856"/>
    </source>
</evidence>
<dbReference type="InterPro" id="IPR004648">
    <property type="entry name" value="Oligpept_transpt"/>
</dbReference>
<evidence type="ECO:0008006" key="13">
    <source>
        <dbReference type="Google" id="ProtNLM"/>
    </source>
</evidence>
<feature type="transmembrane region" description="Helical" evidence="10">
    <location>
        <begin position="155"/>
        <end position="177"/>
    </location>
</feature>
<keyword evidence="3" id="KW-0813">Transport</keyword>
<feature type="transmembrane region" description="Helical" evidence="10">
    <location>
        <begin position="442"/>
        <end position="461"/>
    </location>
</feature>
<feature type="compositionally biased region" description="Basic residues" evidence="9">
    <location>
        <begin position="1"/>
        <end position="10"/>
    </location>
</feature>
<sequence>MKRFTFRRQNTRSDAHNVNLEDPSSSTSVEMEPTTSQITKGGDIKASVTQPADRLDRSEVEGQLSSFVEEHFWDPNMENDMFNDIDEAVVHADVGAERRLVGDVLENSPYPEVRAAVRNYDIDVPANTIRAWVIGLLLTTIAAALNSLFSLRSPTITITSVVIQLIAYPIAQLWDLVMPDQVFRVGRLSFNLKPGPFNMKEHAIIVVMGNANFGGGFGYFLDTLTSLKGFYHRDVSWGFAILLAITTQVTGFGIAGMLRRLLVEPASMMWPSQLVNCAFMYALHDHSGTNPDKANGWSISRYKWFLYCFTGLFYGEYLPISDSGSWDNTASPYNVSKILDSQFRMNVTAYEDYSPLYLSTTFALTYGLSFATLTAVIVHIGLFHGREIWLRLVDPSGRVQDVHSKLMQHYPRVPFLWFLGFFLVMLGMTFGVVLGYDTGMTWWSVLVAMIIAIAFTVPIGMIQAMTNVQIGLNVLTEFIIGYMLPGRPLAMMLFKTYGFITMAQALYFAQDMKFGHYLKVPPRTLFSAQIVATLWGCLVQVAVFFWAFGTIENICEKDQPNNFTCPNGKVFFTASVIWGVIGPKRIFSPGGLYASLNWFWLAGAALPVAIYAAARAFPRSSIRFLSAPIIFGGTGQIPPATALNYLSWSLVGFIFNKFIRSRYRGWWMRFNYVTSAGLDSGLAICTILIILTLSLTQTTFPVWWGGTGGASQNTLDALDNAIQAPPPADVGYFGPGPGQF</sequence>
<keyword evidence="4 10" id="KW-0812">Transmembrane</keyword>
<dbReference type="Proteomes" id="UP001521222">
    <property type="component" value="Unassembled WGS sequence"/>
</dbReference>
<feature type="transmembrane region" description="Helical" evidence="10">
    <location>
        <begin position="637"/>
        <end position="655"/>
    </location>
</feature>
<dbReference type="InterPro" id="IPR004813">
    <property type="entry name" value="OPT"/>
</dbReference>
<evidence type="ECO:0000313" key="12">
    <source>
        <dbReference type="Proteomes" id="UP001521222"/>
    </source>
</evidence>
<keyword evidence="5" id="KW-0571">Peptide transport</keyword>
<dbReference type="Pfam" id="PF03169">
    <property type="entry name" value="OPT"/>
    <property type="match status" value="1"/>
</dbReference>
<evidence type="ECO:0000256" key="6">
    <source>
        <dbReference type="ARBA" id="ARBA00022927"/>
    </source>
</evidence>
<feature type="transmembrane region" description="Helical" evidence="10">
    <location>
        <begin position="236"/>
        <end position="258"/>
    </location>
</feature>
<dbReference type="NCBIfam" id="TIGR00728">
    <property type="entry name" value="OPT_sfam"/>
    <property type="match status" value="2"/>
</dbReference>